<name>A0A9E8SC48_9FLAO</name>
<dbReference type="GO" id="GO:0005524">
    <property type="term" value="F:ATP binding"/>
    <property type="evidence" value="ECO:0007669"/>
    <property type="project" value="UniProtKB-UniRule"/>
</dbReference>
<dbReference type="Pfam" id="PF00580">
    <property type="entry name" value="UvrD-helicase"/>
    <property type="match status" value="1"/>
</dbReference>
<dbReference type="KEGG" id="lnu:N7U66_11855"/>
<dbReference type="InterPro" id="IPR000212">
    <property type="entry name" value="DNA_helicase_UvrD/REP"/>
</dbReference>
<evidence type="ECO:0000256" key="3">
    <source>
        <dbReference type="ARBA" id="ARBA00022806"/>
    </source>
</evidence>
<dbReference type="SUPFAM" id="SSF52540">
    <property type="entry name" value="P-loop containing nucleoside triphosphate hydrolases"/>
    <property type="match status" value="2"/>
</dbReference>
<keyword evidence="4 9" id="KW-0067">ATP-binding</keyword>
<comment type="catalytic activity">
    <reaction evidence="8">
        <text>ATP + H2O = ADP + phosphate + H(+)</text>
        <dbReference type="Rhea" id="RHEA:13065"/>
        <dbReference type="ChEBI" id="CHEBI:15377"/>
        <dbReference type="ChEBI" id="CHEBI:15378"/>
        <dbReference type="ChEBI" id="CHEBI:30616"/>
        <dbReference type="ChEBI" id="CHEBI:43474"/>
        <dbReference type="ChEBI" id="CHEBI:456216"/>
        <dbReference type="EC" id="5.6.2.4"/>
    </reaction>
</comment>
<dbReference type="RefSeq" id="WP_267675466.1">
    <property type="nucleotide sequence ID" value="NZ_CP113088.1"/>
</dbReference>
<dbReference type="EC" id="5.6.2.4" evidence="7"/>
<dbReference type="Pfam" id="PF13361">
    <property type="entry name" value="UvrD_C"/>
    <property type="match status" value="1"/>
</dbReference>
<organism evidence="11 12">
    <name type="scientific">Lacinutrix neustonica</name>
    <dbReference type="NCBI Taxonomy" id="2980107"/>
    <lineage>
        <taxon>Bacteria</taxon>
        <taxon>Pseudomonadati</taxon>
        <taxon>Bacteroidota</taxon>
        <taxon>Flavobacteriia</taxon>
        <taxon>Flavobacteriales</taxon>
        <taxon>Flavobacteriaceae</taxon>
        <taxon>Lacinutrix</taxon>
    </lineage>
</organism>
<dbReference type="PANTHER" id="PTHR11070:SF67">
    <property type="entry name" value="DNA 3'-5' HELICASE"/>
    <property type="match status" value="1"/>
</dbReference>
<evidence type="ECO:0000256" key="5">
    <source>
        <dbReference type="ARBA" id="ARBA00023235"/>
    </source>
</evidence>
<reference evidence="11" key="1">
    <citation type="submission" date="2022-11" db="EMBL/GenBank/DDBJ databases">
        <title>Lacinutrix neustonica HL-RS19T sp. nov., isolated from the surface microlayer sample of brackish Lake Shihwa.</title>
        <authorList>
            <person name="Choi J.Y."/>
            <person name="Hwang C.Y."/>
        </authorList>
    </citation>
    <scope>NUCLEOTIDE SEQUENCE</scope>
    <source>
        <strain evidence="11">HL-RS19</strain>
    </source>
</reference>
<comment type="caution">
    <text evidence="9">Lacks conserved residue(s) required for the propagation of feature annotation.</text>
</comment>
<dbReference type="GO" id="GO:0016787">
    <property type="term" value="F:hydrolase activity"/>
    <property type="evidence" value="ECO:0007669"/>
    <property type="project" value="UniProtKB-UniRule"/>
</dbReference>
<dbReference type="Proteomes" id="UP001164705">
    <property type="component" value="Chromosome"/>
</dbReference>
<evidence type="ECO:0000256" key="4">
    <source>
        <dbReference type="ARBA" id="ARBA00022840"/>
    </source>
</evidence>
<sequence>MFSAMAEELKLKPETLHHKAIIILNTIMHNYAAFDISTIDGFNHRLIRTFAHDLKLPLNFEVELDTKSLLAEAVDRLISKAGTDKTLTKILIAFAIEKADDDKSWDVSGDFNAIAQLLLKESDIEYIKLLDDKTLDDFEILKKQLVTEKTTTEKQIVEEANALLSLLESNGLDFSDFSGAYLPKHFEKLANNNFSVSFESKWQENIDTNTLYPKRVSTAIAETIENLQPQIAKSFNDTKAGIFHLKFLKTFAKNLTPLSVLKAISQELLTIKTEENKMLISEFNAIISEEIKGQPTPFIYERMGEKFKHYFIDEFQDTSKMQWDNLIPLIANPLSAENIRAEKGTAMLVGDAKQAIYRWRGGKAEQFMGLFNGTERPFHVEQNVQNLESNYRSSKTIVAFNNAFFKHVSASVFSNASYGDLYDKAFQQPFKQENGYVNLNFIDFDKDDNKDKVYTNKVLQTILSCQNNGYRLKDICVLVRKKKQGIAIAEHLSSQNINITSSETMLINRAPKFN</sequence>
<evidence type="ECO:0000313" key="11">
    <source>
        <dbReference type="EMBL" id="WAC00918.1"/>
    </source>
</evidence>
<dbReference type="EMBL" id="CP113088">
    <property type="protein sequence ID" value="WAC00918.1"/>
    <property type="molecule type" value="Genomic_DNA"/>
</dbReference>
<dbReference type="Gene3D" id="1.10.3170.10">
    <property type="entry name" value="Recbcd, chain B, domain 2"/>
    <property type="match status" value="1"/>
</dbReference>
<evidence type="ECO:0000256" key="6">
    <source>
        <dbReference type="ARBA" id="ARBA00034617"/>
    </source>
</evidence>
<evidence type="ECO:0000259" key="10">
    <source>
        <dbReference type="PROSITE" id="PS51198"/>
    </source>
</evidence>
<keyword evidence="5" id="KW-0413">Isomerase</keyword>
<evidence type="ECO:0000256" key="1">
    <source>
        <dbReference type="ARBA" id="ARBA00022741"/>
    </source>
</evidence>
<dbReference type="GO" id="GO:0005829">
    <property type="term" value="C:cytosol"/>
    <property type="evidence" value="ECO:0007669"/>
    <property type="project" value="TreeGrafter"/>
</dbReference>
<dbReference type="GO" id="GO:0043138">
    <property type="term" value="F:3'-5' DNA helicase activity"/>
    <property type="evidence" value="ECO:0007669"/>
    <property type="project" value="UniProtKB-EC"/>
</dbReference>
<keyword evidence="1 9" id="KW-0547">Nucleotide-binding</keyword>
<dbReference type="PROSITE" id="PS51198">
    <property type="entry name" value="UVRD_HELICASE_ATP_BIND"/>
    <property type="match status" value="1"/>
</dbReference>
<evidence type="ECO:0000256" key="8">
    <source>
        <dbReference type="ARBA" id="ARBA00048988"/>
    </source>
</evidence>
<dbReference type="GO" id="GO:0003677">
    <property type="term" value="F:DNA binding"/>
    <property type="evidence" value="ECO:0007669"/>
    <property type="project" value="InterPro"/>
</dbReference>
<evidence type="ECO:0000256" key="2">
    <source>
        <dbReference type="ARBA" id="ARBA00022801"/>
    </source>
</evidence>
<feature type="domain" description="UvrD-like helicase ATP-binding" evidence="10">
    <location>
        <begin position="1"/>
        <end position="394"/>
    </location>
</feature>
<accession>A0A9E8SC48</accession>
<dbReference type="InterPro" id="IPR014016">
    <property type="entry name" value="UvrD-like_ATP-bd"/>
</dbReference>
<gene>
    <name evidence="11" type="ORF">N7U66_11855</name>
</gene>
<dbReference type="AlphaFoldDB" id="A0A9E8SC48"/>
<protein>
    <recommendedName>
        <fullName evidence="7">DNA 3'-5' helicase</fullName>
        <ecNumber evidence="7">5.6.2.4</ecNumber>
    </recommendedName>
</protein>
<dbReference type="Gene3D" id="3.40.50.300">
    <property type="entry name" value="P-loop containing nucleotide triphosphate hydrolases"/>
    <property type="match status" value="2"/>
</dbReference>
<evidence type="ECO:0000313" key="12">
    <source>
        <dbReference type="Proteomes" id="UP001164705"/>
    </source>
</evidence>
<dbReference type="InterPro" id="IPR027417">
    <property type="entry name" value="P-loop_NTPase"/>
</dbReference>
<keyword evidence="12" id="KW-1185">Reference proteome</keyword>
<dbReference type="GO" id="GO:0000725">
    <property type="term" value="P:recombinational repair"/>
    <property type="evidence" value="ECO:0007669"/>
    <property type="project" value="TreeGrafter"/>
</dbReference>
<keyword evidence="2 9" id="KW-0378">Hydrolase</keyword>
<comment type="catalytic activity">
    <reaction evidence="6">
        <text>Couples ATP hydrolysis with the unwinding of duplex DNA by translocating in the 3'-5' direction.</text>
        <dbReference type="EC" id="5.6.2.4"/>
    </reaction>
</comment>
<dbReference type="InterPro" id="IPR014017">
    <property type="entry name" value="DNA_helicase_UvrD-like_C"/>
</dbReference>
<evidence type="ECO:0000256" key="9">
    <source>
        <dbReference type="PROSITE-ProRule" id="PRU00560"/>
    </source>
</evidence>
<keyword evidence="3 9" id="KW-0347">Helicase</keyword>
<proteinExistence type="predicted"/>
<dbReference type="PANTHER" id="PTHR11070">
    <property type="entry name" value="UVRD / RECB / PCRA DNA HELICASE FAMILY MEMBER"/>
    <property type="match status" value="1"/>
</dbReference>
<evidence type="ECO:0000256" key="7">
    <source>
        <dbReference type="ARBA" id="ARBA00034808"/>
    </source>
</evidence>